<reference evidence="2 3" key="1">
    <citation type="journal article" date="2014" name="PLoS Genet.">
        <title>Phylogenetically driven sequencing of extremely halophilic archaea reveals strategies for static and dynamic osmo-response.</title>
        <authorList>
            <person name="Becker E.A."/>
            <person name="Seitzer P.M."/>
            <person name="Tritt A."/>
            <person name="Larsen D."/>
            <person name="Krusor M."/>
            <person name="Yao A.I."/>
            <person name="Wu D."/>
            <person name="Madern D."/>
            <person name="Eisen J.A."/>
            <person name="Darling A.E."/>
            <person name="Facciotti M.T."/>
        </authorList>
    </citation>
    <scope>NUCLEOTIDE SEQUENCE [LARGE SCALE GENOMIC DNA]</scope>
    <source>
        <strain evidence="2 3">JCM 10990</strain>
    </source>
</reference>
<dbReference type="AlphaFoldDB" id="M0A6C1"/>
<sequence>MTESASVKCASEPNRSMNGESRLASLAAVRSRWSALERDWQSVVVGATVVALVSLLDVHIPWVWSW</sequence>
<keyword evidence="1" id="KW-0472">Membrane</keyword>
<comment type="caution">
    <text evidence="2">The sequence shown here is derived from an EMBL/GenBank/DDBJ whole genome shotgun (WGS) entry which is preliminary data.</text>
</comment>
<feature type="transmembrane region" description="Helical" evidence="1">
    <location>
        <begin position="40"/>
        <end position="64"/>
    </location>
</feature>
<keyword evidence="3" id="KW-1185">Reference proteome</keyword>
<evidence type="ECO:0000313" key="3">
    <source>
        <dbReference type="Proteomes" id="UP000011693"/>
    </source>
</evidence>
<accession>M0A6C1</accession>
<keyword evidence="1" id="KW-1133">Transmembrane helix</keyword>
<evidence type="ECO:0000313" key="2">
    <source>
        <dbReference type="EMBL" id="ELY94310.1"/>
    </source>
</evidence>
<protein>
    <submittedName>
        <fullName evidence="2">Uncharacterized protein</fullName>
    </submittedName>
</protein>
<dbReference type="EMBL" id="AOIN01000096">
    <property type="protein sequence ID" value="ELY94310.1"/>
    <property type="molecule type" value="Genomic_DNA"/>
</dbReference>
<dbReference type="PATRIC" id="fig|1227492.4.peg.3663"/>
<evidence type="ECO:0000256" key="1">
    <source>
        <dbReference type="SAM" id="Phobius"/>
    </source>
</evidence>
<organism evidence="2 3">
    <name type="scientific">Natrialba chahannaoensis JCM 10990</name>
    <dbReference type="NCBI Taxonomy" id="1227492"/>
    <lineage>
        <taxon>Archaea</taxon>
        <taxon>Methanobacteriati</taxon>
        <taxon>Methanobacteriota</taxon>
        <taxon>Stenosarchaea group</taxon>
        <taxon>Halobacteria</taxon>
        <taxon>Halobacteriales</taxon>
        <taxon>Natrialbaceae</taxon>
        <taxon>Natrialba</taxon>
    </lineage>
</organism>
<dbReference type="STRING" id="1227492.C482_18417"/>
<name>M0A6C1_9EURY</name>
<proteinExistence type="predicted"/>
<keyword evidence="1" id="KW-0812">Transmembrane</keyword>
<dbReference type="Proteomes" id="UP000011693">
    <property type="component" value="Unassembled WGS sequence"/>
</dbReference>
<gene>
    <name evidence="2" type="ORF">C482_18417</name>
</gene>